<proteinExistence type="predicted"/>
<dbReference type="EMBL" id="LR798267">
    <property type="protein sequence ID" value="CAB5219012.1"/>
    <property type="molecule type" value="Genomic_DNA"/>
</dbReference>
<evidence type="ECO:0000313" key="1">
    <source>
        <dbReference type="EMBL" id="CAB5219012.1"/>
    </source>
</evidence>
<protein>
    <submittedName>
        <fullName evidence="1">Uncharacterized protein</fullName>
    </submittedName>
</protein>
<reference evidence="1" key="1">
    <citation type="submission" date="2020-05" db="EMBL/GenBank/DDBJ databases">
        <authorList>
            <person name="Chiriac C."/>
            <person name="Salcher M."/>
            <person name="Ghai R."/>
            <person name="Kavagutti S V."/>
        </authorList>
    </citation>
    <scope>NUCLEOTIDE SEQUENCE</scope>
</reference>
<organism evidence="1">
    <name type="scientific">uncultured Caudovirales phage</name>
    <dbReference type="NCBI Taxonomy" id="2100421"/>
    <lineage>
        <taxon>Viruses</taxon>
        <taxon>Duplodnaviria</taxon>
        <taxon>Heunggongvirae</taxon>
        <taxon>Uroviricota</taxon>
        <taxon>Caudoviricetes</taxon>
        <taxon>Peduoviridae</taxon>
        <taxon>Maltschvirus</taxon>
        <taxon>Maltschvirus maltsch</taxon>
    </lineage>
</organism>
<name>A0A6J7WQM1_9CAUD</name>
<accession>A0A6J7WQM1</accession>
<gene>
    <name evidence="1" type="ORF">UFOVP221_16</name>
</gene>
<sequence>MASTLTAYNRLTYMTSSTEEEAIRWLDTHKIVDFDSIIDKSVDLIDVPLGQRQLTFARAQGRVELFITGDPKMWVYAFEQGIPSVLFGHPDYSRAEFRPDAPKRVRSWDDIQEAIDKQNTIRTQDLRLTRTESLNFE</sequence>